<evidence type="ECO:0000256" key="2">
    <source>
        <dbReference type="SAM" id="Phobius"/>
    </source>
</evidence>
<feature type="chain" id="PRO_5021713820" evidence="3">
    <location>
        <begin position="26"/>
        <end position="454"/>
    </location>
</feature>
<dbReference type="KEGG" id="snep:Enr13x_08630"/>
<keyword evidence="2" id="KW-1133">Transmembrane helix</keyword>
<keyword evidence="3" id="KW-0732">Signal</keyword>
<evidence type="ECO:0000313" key="4">
    <source>
        <dbReference type="EMBL" id="QDV41025.1"/>
    </source>
</evidence>
<keyword evidence="5" id="KW-1185">Reference proteome</keyword>
<dbReference type="AlphaFoldDB" id="A0A518HJJ3"/>
<dbReference type="Proteomes" id="UP000319004">
    <property type="component" value="Chromosome"/>
</dbReference>
<evidence type="ECO:0000313" key="5">
    <source>
        <dbReference type="Proteomes" id="UP000319004"/>
    </source>
</evidence>
<proteinExistence type="predicted"/>
<keyword evidence="2" id="KW-0812">Transmembrane</keyword>
<dbReference type="RefSeq" id="WP_145384811.1">
    <property type="nucleotide sequence ID" value="NZ_CP037423.1"/>
</dbReference>
<evidence type="ECO:0000256" key="1">
    <source>
        <dbReference type="SAM" id="MobiDB-lite"/>
    </source>
</evidence>
<evidence type="ECO:0000256" key="3">
    <source>
        <dbReference type="SAM" id="SignalP"/>
    </source>
</evidence>
<reference evidence="4 5" key="1">
    <citation type="submission" date="2019-03" db="EMBL/GenBank/DDBJ databases">
        <title>Deep-cultivation of Planctomycetes and their phenomic and genomic characterization uncovers novel biology.</title>
        <authorList>
            <person name="Wiegand S."/>
            <person name="Jogler M."/>
            <person name="Boedeker C."/>
            <person name="Pinto D."/>
            <person name="Vollmers J."/>
            <person name="Rivas-Marin E."/>
            <person name="Kohn T."/>
            <person name="Peeters S.H."/>
            <person name="Heuer A."/>
            <person name="Rast P."/>
            <person name="Oberbeckmann S."/>
            <person name="Bunk B."/>
            <person name="Jeske O."/>
            <person name="Meyerdierks A."/>
            <person name="Storesund J.E."/>
            <person name="Kallscheuer N."/>
            <person name="Luecker S."/>
            <person name="Lage O.M."/>
            <person name="Pohl T."/>
            <person name="Merkel B.J."/>
            <person name="Hornburger P."/>
            <person name="Mueller R.-W."/>
            <person name="Bruemmer F."/>
            <person name="Labrenz M."/>
            <person name="Spormann A.M."/>
            <person name="Op den Camp H."/>
            <person name="Overmann J."/>
            <person name="Amann R."/>
            <person name="Jetten M.S.M."/>
            <person name="Mascher T."/>
            <person name="Medema M.H."/>
            <person name="Devos D.P."/>
            <person name="Kaster A.-K."/>
            <person name="Ovreas L."/>
            <person name="Rohde M."/>
            <person name="Galperin M.Y."/>
            <person name="Jogler C."/>
        </authorList>
    </citation>
    <scope>NUCLEOTIDE SEQUENCE [LARGE SCALE GENOMIC DNA]</scope>
    <source>
        <strain evidence="4 5">Enr13</strain>
    </source>
</reference>
<keyword evidence="2" id="KW-0472">Membrane</keyword>
<accession>A0A518HJJ3</accession>
<protein>
    <submittedName>
        <fullName evidence="4">Uncharacterized protein</fullName>
    </submittedName>
</protein>
<dbReference type="OrthoDB" id="525451at2"/>
<sequence length="454" mass="51595" precursor="true">MIRSRFLCSLLLVLLPFAAAASDHADPIDVLNRQRQERALTDLFVFPVKADGTPAFPFEREAKLPLHDPLADVVREPLSDEQRRQIDSLVFILCVRRQLTDSTTLKLEPYTYKINIDYHSLVKFPKRTDADPNSEAGASSATAPPTAPTADDHGHAHTKNKLSIVEAFARYGGSIPHPEKIKEDIVIEFRLNDDGRLQPGYPRFSQPKNLDVDLRPDAGIHDDPFIFPAFFGTNIVAMQVRLPISVFPNDRTNFLIWATSHKGSGGPIDHVGRSLRTQNPRFELLNTLHPSRHVAAITEEHNHPSLMRDILLRLNFGSLFAYRSWDFVPDVMCYSTIYPVGFPNGRLLTDDVAAILAQHGDTLLYELSFQDDRYRWPRQTTNDGRSDGSETFLSKAPYLLPANPQRAQPPPLRLSTASIVKLTLIVIALLSLWALSLWLFARWYYRRQIRRRYL</sequence>
<feature type="signal peptide" evidence="3">
    <location>
        <begin position="1"/>
        <end position="25"/>
    </location>
</feature>
<name>A0A518HJJ3_9BACT</name>
<dbReference type="EMBL" id="CP037423">
    <property type="protein sequence ID" value="QDV41025.1"/>
    <property type="molecule type" value="Genomic_DNA"/>
</dbReference>
<feature type="transmembrane region" description="Helical" evidence="2">
    <location>
        <begin position="422"/>
        <end position="445"/>
    </location>
</feature>
<feature type="region of interest" description="Disordered" evidence="1">
    <location>
        <begin position="127"/>
        <end position="156"/>
    </location>
</feature>
<organism evidence="4 5">
    <name type="scientific">Stieleria neptunia</name>
    <dbReference type="NCBI Taxonomy" id="2527979"/>
    <lineage>
        <taxon>Bacteria</taxon>
        <taxon>Pseudomonadati</taxon>
        <taxon>Planctomycetota</taxon>
        <taxon>Planctomycetia</taxon>
        <taxon>Pirellulales</taxon>
        <taxon>Pirellulaceae</taxon>
        <taxon>Stieleria</taxon>
    </lineage>
</organism>
<gene>
    <name evidence="4" type="ORF">Enr13x_08630</name>
</gene>
<feature type="compositionally biased region" description="Low complexity" evidence="1">
    <location>
        <begin position="134"/>
        <end position="144"/>
    </location>
</feature>